<dbReference type="Proteomes" id="UP001606210">
    <property type="component" value="Unassembled WGS sequence"/>
</dbReference>
<dbReference type="SUPFAM" id="SSF52964">
    <property type="entry name" value="TolB, N-terminal domain"/>
    <property type="match status" value="1"/>
</dbReference>
<dbReference type="PROSITE" id="PS50208">
    <property type="entry name" value="CASPASE_P20"/>
    <property type="match status" value="1"/>
</dbReference>
<keyword evidence="4" id="KW-1185">Reference proteome</keyword>
<keyword evidence="1" id="KW-0732">Signal</keyword>
<accession>A0ABW7F6N5</accession>
<dbReference type="InterPro" id="IPR029030">
    <property type="entry name" value="Caspase-like_dom_sf"/>
</dbReference>
<dbReference type="Gene3D" id="3.40.50.1460">
    <property type="match status" value="1"/>
</dbReference>
<dbReference type="RefSeq" id="WP_394482038.1">
    <property type="nucleotide sequence ID" value="NZ_JBIGHV010000008.1"/>
</dbReference>
<dbReference type="InterPro" id="IPR001309">
    <property type="entry name" value="Pept_C14_p20"/>
</dbReference>
<dbReference type="Gene3D" id="3.40.50.10070">
    <property type="entry name" value="TolB, N-terminal domain"/>
    <property type="match status" value="1"/>
</dbReference>
<name>A0ABW7F6N5_9BURK</name>
<dbReference type="Gene3D" id="2.120.10.30">
    <property type="entry name" value="TolB, C-terminal domain"/>
    <property type="match status" value="1"/>
</dbReference>
<evidence type="ECO:0000313" key="3">
    <source>
        <dbReference type="EMBL" id="MFG6432292.1"/>
    </source>
</evidence>
<evidence type="ECO:0000313" key="4">
    <source>
        <dbReference type="Proteomes" id="UP001606210"/>
    </source>
</evidence>
<dbReference type="InterPro" id="IPR052039">
    <property type="entry name" value="Caspase-related_regulators"/>
</dbReference>
<dbReference type="SUPFAM" id="SSF52129">
    <property type="entry name" value="Caspase-like"/>
    <property type="match status" value="1"/>
</dbReference>
<dbReference type="InterPro" id="IPR011042">
    <property type="entry name" value="6-blade_b-propeller_TolB-like"/>
</dbReference>
<protein>
    <submittedName>
        <fullName evidence="3">Caspase family protein</fullName>
    </submittedName>
</protein>
<dbReference type="InterPro" id="IPR011600">
    <property type="entry name" value="Pept_C14_caspase"/>
</dbReference>
<organism evidence="3 4">
    <name type="scientific">Pelomonas parva</name>
    <dbReference type="NCBI Taxonomy" id="3299032"/>
    <lineage>
        <taxon>Bacteria</taxon>
        <taxon>Pseudomonadati</taxon>
        <taxon>Pseudomonadota</taxon>
        <taxon>Betaproteobacteria</taxon>
        <taxon>Burkholderiales</taxon>
        <taxon>Sphaerotilaceae</taxon>
        <taxon>Roseateles</taxon>
    </lineage>
</organism>
<feature type="domain" description="Caspase family p20" evidence="2">
    <location>
        <begin position="24"/>
        <end position="154"/>
    </location>
</feature>
<feature type="signal peptide" evidence="1">
    <location>
        <begin position="1"/>
        <end position="24"/>
    </location>
</feature>
<dbReference type="EMBL" id="JBIGHV010000008">
    <property type="protein sequence ID" value="MFG6432292.1"/>
    <property type="molecule type" value="Genomic_DNA"/>
</dbReference>
<gene>
    <name evidence="3" type="ORF">ACG00Y_20405</name>
</gene>
<evidence type="ECO:0000256" key="1">
    <source>
        <dbReference type="SAM" id="SignalP"/>
    </source>
</evidence>
<dbReference type="PANTHER" id="PTHR22576">
    <property type="entry name" value="MUCOSA ASSOCIATED LYMPHOID TISSUE LYMPHOMA TRANSLOCATION PROTEIN 1/PARACASPASE"/>
    <property type="match status" value="1"/>
</dbReference>
<evidence type="ECO:0000259" key="2">
    <source>
        <dbReference type="PROSITE" id="PS50208"/>
    </source>
</evidence>
<feature type="chain" id="PRO_5046952805" evidence="1">
    <location>
        <begin position="25"/>
        <end position="526"/>
    </location>
</feature>
<reference evidence="3 4" key="1">
    <citation type="submission" date="2024-08" db="EMBL/GenBank/DDBJ databases">
        <authorList>
            <person name="Lu H."/>
        </authorList>
    </citation>
    <scope>NUCLEOTIDE SEQUENCE [LARGE SCALE GENOMIC DNA]</scope>
    <source>
        <strain evidence="3 4">LYH14W</strain>
    </source>
</reference>
<proteinExistence type="predicted"/>
<comment type="caution">
    <text evidence="3">The sequence shown here is derived from an EMBL/GenBank/DDBJ whole genome shotgun (WGS) entry which is preliminary data.</text>
</comment>
<dbReference type="PANTHER" id="PTHR22576:SF37">
    <property type="entry name" value="MUCOSA-ASSOCIATED LYMPHOID TISSUE LYMPHOMA TRANSLOCATION PROTEIN 1"/>
    <property type="match status" value="1"/>
</dbReference>
<sequence length="526" mass="56650">MKLNRKRNLLLMGALLCLCQLATAARLALVIGNDRYERVTPLRNAAADATTMAEALQRVGFQTQLVRDASQRGMRDALSRFAATLAEGDDVVVFYAGHGVQLAGQNHLLPVDVPGEGEQRVMQSSLPLQDVLDALQKSRVRFALLVIDACRDNPFGSGLPSALARGLVPTAVATGQMIIYSAGSGQQALDSLGAADRSPNGVFTRVFVDEMLQSDLPVDRLLRRVRDDVVKLARGVGHEQVPSLYDQSLGDFFFRRGSGPARHGTVAAGSAPIAIELVMGTGDGAVLSEQAQVLASDLERSGRFRLLTALQGRDAVPTRGLAREPQTAQRVSVNLAQVTDADGRIDLQARVYERPSGRWLGGISQRSNVADRRLSAHRTADWLLQRLDGTQGRFGLRQAKVTTRPDRMMLVISDSDGADPQTAVSSPRALALPTWSADRGHLAYVSYEQQQARVYVQQLSSGVRTVSSRSSEILSACSTELARVQATGTPAGPEFWLRDDWQDSGTAGCAAAFSAALARSDELPAR</sequence>
<dbReference type="Pfam" id="PF00656">
    <property type="entry name" value="Peptidase_C14"/>
    <property type="match status" value="1"/>
</dbReference>